<feature type="transmembrane region" description="Helical" evidence="6">
    <location>
        <begin position="31"/>
        <end position="50"/>
    </location>
</feature>
<dbReference type="InterPro" id="IPR010432">
    <property type="entry name" value="RDD"/>
</dbReference>
<evidence type="ECO:0000313" key="8">
    <source>
        <dbReference type="EMBL" id="MFA1543065.1"/>
    </source>
</evidence>
<comment type="subcellular location">
    <subcellularLocation>
        <location evidence="1">Membrane</location>
        <topology evidence="1">Multi-pass membrane protein</topology>
    </subcellularLocation>
</comment>
<name>A0ABV4QIR7_9ACTN</name>
<evidence type="ECO:0000256" key="6">
    <source>
        <dbReference type="SAM" id="Phobius"/>
    </source>
</evidence>
<evidence type="ECO:0000256" key="5">
    <source>
        <dbReference type="SAM" id="MobiDB-lite"/>
    </source>
</evidence>
<dbReference type="Proteomes" id="UP001569963">
    <property type="component" value="Unassembled WGS sequence"/>
</dbReference>
<proteinExistence type="predicted"/>
<dbReference type="Pfam" id="PF06271">
    <property type="entry name" value="RDD"/>
    <property type="match status" value="1"/>
</dbReference>
<feature type="compositionally biased region" description="Pro residues" evidence="5">
    <location>
        <begin position="322"/>
        <end position="337"/>
    </location>
</feature>
<feature type="transmembrane region" description="Helical" evidence="6">
    <location>
        <begin position="174"/>
        <end position="196"/>
    </location>
</feature>
<feature type="compositionally biased region" description="Pro residues" evidence="5">
    <location>
        <begin position="426"/>
        <end position="438"/>
    </location>
</feature>
<evidence type="ECO:0000313" key="9">
    <source>
        <dbReference type="Proteomes" id="UP001569963"/>
    </source>
</evidence>
<gene>
    <name evidence="8" type="ORF">SM611_29400</name>
</gene>
<accession>A0ABV4QIR7</accession>
<evidence type="ECO:0000256" key="3">
    <source>
        <dbReference type="ARBA" id="ARBA00022989"/>
    </source>
</evidence>
<keyword evidence="2 6" id="KW-0812">Transmembrane</keyword>
<keyword evidence="3 6" id="KW-1133">Transmembrane helix</keyword>
<evidence type="ECO:0000256" key="2">
    <source>
        <dbReference type="ARBA" id="ARBA00022692"/>
    </source>
</evidence>
<organism evidence="8 9">
    <name type="scientific">Actinomadura monticuli</name>
    <dbReference type="NCBI Taxonomy" id="3097367"/>
    <lineage>
        <taxon>Bacteria</taxon>
        <taxon>Bacillati</taxon>
        <taxon>Actinomycetota</taxon>
        <taxon>Actinomycetes</taxon>
        <taxon>Streptosporangiales</taxon>
        <taxon>Thermomonosporaceae</taxon>
        <taxon>Actinomadura</taxon>
    </lineage>
</organism>
<feature type="transmembrane region" description="Helical" evidence="6">
    <location>
        <begin position="150"/>
        <end position="168"/>
    </location>
</feature>
<dbReference type="EMBL" id="JAXCEI010000016">
    <property type="protein sequence ID" value="MFA1543065.1"/>
    <property type="molecule type" value="Genomic_DNA"/>
</dbReference>
<feature type="compositionally biased region" description="Basic and acidic residues" evidence="5">
    <location>
        <begin position="310"/>
        <end position="320"/>
    </location>
</feature>
<comment type="caution">
    <text evidence="8">The sequence shown here is derived from an EMBL/GenBank/DDBJ whole genome shotgun (WGS) entry which is preliminary data.</text>
</comment>
<evidence type="ECO:0000259" key="7">
    <source>
        <dbReference type="Pfam" id="PF06271"/>
    </source>
</evidence>
<sequence length="438" mass="45947">MYGPPPVPPPALPPPGALVEPPGAPPRGRRLAAWGIDTALLAGAAVLLGMMTWGRLNGLLGDGLWGDALSATGGLLLSGGDVQKAAEDFGMGLWRDVVAAVEQALLLLVLIEFLHQFAGQALAGRTVGKAALDLRVDNVRSAKSRALRRSLMTTAGGTGLYCTAWILLLHGLFFLALVMWLAAVAVFLANSAPALVGARRRTLADVVAGTALVRAGAYRRAAEAARQGVGAAWDGTQAAGQVAGQAVRDNALRLAQAEQVRRAVESERARQIQDVGRQSAERLRGAVTGERARQAQDVGRRVGGRLKNAYQERRAARGRPETLPPAPRPAALPPPQPQFGEHPYAQPDPYAQPGQPAPYAQPGQPAPYAQPGQPDPYAQPGQPDPYAQPGSYAQSDPYAQPGPHAQPGPYAQPDPHAQPYGAWQPPADPGEPPAAPSR</sequence>
<feature type="region of interest" description="Disordered" evidence="5">
    <location>
        <begin position="270"/>
        <end position="438"/>
    </location>
</feature>
<feature type="compositionally biased region" description="Low complexity" evidence="5">
    <location>
        <begin position="343"/>
        <end position="390"/>
    </location>
</feature>
<dbReference type="RefSeq" id="WP_371953570.1">
    <property type="nucleotide sequence ID" value="NZ_JAXCEI010000016.1"/>
</dbReference>
<evidence type="ECO:0000256" key="1">
    <source>
        <dbReference type="ARBA" id="ARBA00004141"/>
    </source>
</evidence>
<keyword evidence="9" id="KW-1185">Reference proteome</keyword>
<evidence type="ECO:0000256" key="4">
    <source>
        <dbReference type="ARBA" id="ARBA00023136"/>
    </source>
</evidence>
<protein>
    <recommendedName>
        <fullName evidence="7">RDD domain-containing protein</fullName>
    </recommendedName>
</protein>
<feature type="domain" description="RDD" evidence="7">
    <location>
        <begin position="25"/>
        <end position="209"/>
    </location>
</feature>
<feature type="compositionally biased region" description="Basic and acidic residues" evidence="5">
    <location>
        <begin position="279"/>
        <end position="300"/>
    </location>
</feature>
<reference evidence="8 9" key="1">
    <citation type="submission" date="2023-11" db="EMBL/GenBank/DDBJ databases">
        <title>Actinomadura monticuli sp. nov., isolated from volcanic ash.</title>
        <authorList>
            <person name="Lee S.D."/>
            <person name="Yang H."/>
            <person name="Kim I.S."/>
        </authorList>
    </citation>
    <scope>NUCLEOTIDE SEQUENCE [LARGE SCALE GENOMIC DNA]</scope>
    <source>
        <strain evidence="8 9">DLS-62</strain>
    </source>
</reference>
<keyword evidence="4 6" id="KW-0472">Membrane</keyword>